<dbReference type="PRINTS" id="PR00032">
    <property type="entry name" value="HTHARAC"/>
</dbReference>
<dbReference type="InterPro" id="IPR018060">
    <property type="entry name" value="HTH_AraC"/>
</dbReference>
<dbReference type="PANTHER" id="PTHR47893">
    <property type="entry name" value="REGULATORY PROTEIN PCHR"/>
    <property type="match status" value="1"/>
</dbReference>
<evidence type="ECO:0000256" key="3">
    <source>
        <dbReference type="ARBA" id="ARBA00023163"/>
    </source>
</evidence>
<dbReference type="Proteomes" id="UP001595812">
    <property type="component" value="Unassembled WGS sequence"/>
</dbReference>
<comment type="caution">
    <text evidence="5">The sequence shown here is derived from an EMBL/GenBank/DDBJ whole genome shotgun (WGS) entry which is preliminary data.</text>
</comment>
<evidence type="ECO:0000313" key="5">
    <source>
        <dbReference type="EMBL" id="MFC3876445.1"/>
    </source>
</evidence>
<reference evidence="6" key="1">
    <citation type="journal article" date="2019" name="Int. J. Syst. Evol. Microbiol.">
        <title>The Global Catalogue of Microorganisms (GCM) 10K type strain sequencing project: providing services to taxonomists for standard genome sequencing and annotation.</title>
        <authorList>
            <consortium name="The Broad Institute Genomics Platform"/>
            <consortium name="The Broad Institute Genome Sequencing Center for Infectious Disease"/>
            <person name="Wu L."/>
            <person name="Ma J."/>
        </authorList>
    </citation>
    <scope>NUCLEOTIDE SEQUENCE [LARGE SCALE GENOMIC DNA]</scope>
    <source>
        <strain evidence="6">CECT 8979</strain>
    </source>
</reference>
<keyword evidence="2" id="KW-0238">DNA-binding</keyword>
<organism evidence="5 6">
    <name type="scientific">Winogradskyella maritima</name>
    <dbReference type="NCBI Taxonomy" id="1517766"/>
    <lineage>
        <taxon>Bacteria</taxon>
        <taxon>Pseudomonadati</taxon>
        <taxon>Bacteroidota</taxon>
        <taxon>Flavobacteriia</taxon>
        <taxon>Flavobacteriales</taxon>
        <taxon>Flavobacteriaceae</taxon>
        <taxon>Winogradskyella</taxon>
    </lineage>
</organism>
<dbReference type="SUPFAM" id="SSF46689">
    <property type="entry name" value="Homeodomain-like"/>
    <property type="match status" value="1"/>
</dbReference>
<protein>
    <submittedName>
        <fullName evidence="5">Helix-turn-helix domain-containing protein</fullName>
    </submittedName>
</protein>
<dbReference type="EMBL" id="JBHSAT010000004">
    <property type="protein sequence ID" value="MFC3876445.1"/>
    <property type="molecule type" value="Genomic_DNA"/>
</dbReference>
<evidence type="ECO:0000313" key="6">
    <source>
        <dbReference type="Proteomes" id="UP001595812"/>
    </source>
</evidence>
<dbReference type="Gene3D" id="1.10.10.60">
    <property type="entry name" value="Homeodomain-like"/>
    <property type="match status" value="2"/>
</dbReference>
<gene>
    <name evidence="5" type="ORF">ACFOSX_04300</name>
</gene>
<evidence type="ECO:0000256" key="2">
    <source>
        <dbReference type="ARBA" id="ARBA00023125"/>
    </source>
</evidence>
<keyword evidence="3" id="KW-0804">Transcription</keyword>
<keyword evidence="1" id="KW-0805">Transcription regulation</keyword>
<dbReference type="Pfam" id="PF12833">
    <property type="entry name" value="HTH_18"/>
    <property type="match status" value="1"/>
</dbReference>
<dbReference type="RefSeq" id="WP_386097360.1">
    <property type="nucleotide sequence ID" value="NZ_JBHSAT010000004.1"/>
</dbReference>
<feature type="domain" description="HTH araC/xylS-type" evidence="4">
    <location>
        <begin position="236"/>
        <end position="334"/>
    </location>
</feature>
<dbReference type="PANTHER" id="PTHR47893:SF1">
    <property type="entry name" value="REGULATORY PROTEIN PCHR"/>
    <property type="match status" value="1"/>
</dbReference>
<keyword evidence="6" id="KW-1185">Reference proteome</keyword>
<dbReference type="InterPro" id="IPR020449">
    <property type="entry name" value="Tscrpt_reg_AraC-type_HTH"/>
</dbReference>
<dbReference type="InterPro" id="IPR009057">
    <property type="entry name" value="Homeodomain-like_sf"/>
</dbReference>
<proteinExistence type="predicted"/>
<name>A0ABV8AFL9_9FLAO</name>
<evidence type="ECO:0000256" key="1">
    <source>
        <dbReference type="ARBA" id="ARBA00023015"/>
    </source>
</evidence>
<dbReference type="InterPro" id="IPR053142">
    <property type="entry name" value="PchR_regulatory_protein"/>
</dbReference>
<dbReference type="SMART" id="SM00342">
    <property type="entry name" value="HTH_ARAC"/>
    <property type="match status" value="1"/>
</dbReference>
<dbReference type="PROSITE" id="PS01124">
    <property type="entry name" value="HTH_ARAC_FAMILY_2"/>
    <property type="match status" value="1"/>
</dbReference>
<accession>A0ABV8AFL9</accession>
<evidence type="ECO:0000259" key="4">
    <source>
        <dbReference type="PROSITE" id="PS01124"/>
    </source>
</evidence>
<sequence>MSLVVESSYITKILETINDTLNGELEKSIGFRKMTINNDLGNGTMIGTDLFPGMATMICNIEFNEPLELQLSGNAMKAMYFIFCHSGFLKHKFEKEDNFSNIENQQNVILKGCPEGHNIMVFPKDQLLKISIITIDELRISTLKGEGRTALVEYLDELFSNIPEDEFFRYLGKIRPVTTEYVSLLMENVKGGIVGRLLTESYILRILSSQIEYHDKETDDANFDAPLKRPEINKVIKLAKFIADNIHTKITIEDLTSESSLSAKKLQKGFKGLFDMSVNNYITKVRLEKARELIIADDLNISEIVYACGLNSRSYFSKLFFKRYGVLPSDYRKAVSIKVS</sequence>